<dbReference type="InterPro" id="IPR037185">
    <property type="entry name" value="EmrE-like"/>
</dbReference>
<evidence type="ECO:0000313" key="8">
    <source>
        <dbReference type="EMBL" id="SCZ65256.1"/>
    </source>
</evidence>
<keyword evidence="4 6" id="KW-1133">Transmembrane helix</keyword>
<organism evidence="8 9">
    <name type="scientific">Epibacterium ulvae</name>
    <dbReference type="NCBI Taxonomy" id="1156985"/>
    <lineage>
        <taxon>Bacteria</taxon>
        <taxon>Pseudomonadati</taxon>
        <taxon>Pseudomonadota</taxon>
        <taxon>Alphaproteobacteria</taxon>
        <taxon>Rhodobacterales</taxon>
        <taxon>Roseobacteraceae</taxon>
        <taxon>Epibacterium</taxon>
    </lineage>
</organism>
<feature type="transmembrane region" description="Helical" evidence="6">
    <location>
        <begin position="262"/>
        <end position="280"/>
    </location>
</feature>
<dbReference type="PANTHER" id="PTHR22911">
    <property type="entry name" value="ACYL-MALONYL CONDENSING ENZYME-RELATED"/>
    <property type="match status" value="1"/>
</dbReference>
<evidence type="ECO:0000256" key="6">
    <source>
        <dbReference type="SAM" id="Phobius"/>
    </source>
</evidence>
<feature type="domain" description="EamA" evidence="7">
    <location>
        <begin position="6"/>
        <end position="139"/>
    </location>
</feature>
<keyword evidence="5 6" id="KW-0472">Membrane</keyword>
<dbReference type="OrthoDB" id="9815809at2"/>
<name>A0A1G5QUB0_9RHOB</name>
<dbReference type="RefSeq" id="WP_090218789.1">
    <property type="nucleotide sequence ID" value="NZ_FMWG01000006.1"/>
</dbReference>
<evidence type="ECO:0000313" key="9">
    <source>
        <dbReference type="Proteomes" id="UP000198767"/>
    </source>
</evidence>
<gene>
    <name evidence="8" type="ORF">SAMN04488118_1066</name>
</gene>
<dbReference type="Pfam" id="PF00892">
    <property type="entry name" value="EamA"/>
    <property type="match status" value="2"/>
</dbReference>
<feature type="transmembrane region" description="Helical" evidence="6">
    <location>
        <begin position="38"/>
        <end position="56"/>
    </location>
</feature>
<reference evidence="8 9" key="1">
    <citation type="submission" date="2016-10" db="EMBL/GenBank/DDBJ databases">
        <authorList>
            <person name="de Groot N.N."/>
        </authorList>
    </citation>
    <scope>NUCLEOTIDE SEQUENCE [LARGE SCALE GENOMIC DNA]</scope>
    <source>
        <strain evidence="8 9">U95</strain>
    </source>
</reference>
<dbReference type="PANTHER" id="PTHR22911:SF6">
    <property type="entry name" value="SOLUTE CARRIER FAMILY 35 MEMBER G1"/>
    <property type="match status" value="1"/>
</dbReference>
<dbReference type="AlphaFoldDB" id="A0A1G5QUB0"/>
<comment type="subcellular location">
    <subcellularLocation>
        <location evidence="1">Membrane</location>
        <topology evidence="1">Multi-pass membrane protein</topology>
    </subcellularLocation>
</comment>
<evidence type="ECO:0000259" key="7">
    <source>
        <dbReference type="Pfam" id="PF00892"/>
    </source>
</evidence>
<sequence length="295" mass="31392">MTANQKGALFMVLAMSAYTCNDAIVKLLGVTLPLSQILVLRGTSASVLLLALAIVAKEQINPRNAAEWGFVLVRGGCEVAATYFFLTALLVMPIANITAVMQALPLTVTLAAAVLFRESVGWRRLGAILIGFLGIVLIVRPGPDGFAEGTFYTLFAVLCITARDIVTRKMPEGMSSMSLAFCTSIAVTLFGATMAAGQDWQTVTTTQAGLLLTAALFILSGYLFSVLAMRSGEVSFTAPFRYSGLLVALIIGLFVFGQWPDALTLLGAAVVVGAGLFTLAREHRKQPLKRPQKPV</sequence>
<dbReference type="Proteomes" id="UP000198767">
    <property type="component" value="Unassembled WGS sequence"/>
</dbReference>
<dbReference type="EMBL" id="FMWG01000006">
    <property type="protein sequence ID" value="SCZ65256.1"/>
    <property type="molecule type" value="Genomic_DNA"/>
</dbReference>
<keyword evidence="9" id="KW-1185">Reference proteome</keyword>
<evidence type="ECO:0000256" key="5">
    <source>
        <dbReference type="ARBA" id="ARBA00023136"/>
    </source>
</evidence>
<evidence type="ECO:0000256" key="4">
    <source>
        <dbReference type="ARBA" id="ARBA00022989"/>
    </source>
</evidence>
<dbReference type="GO" id="GO:0016020">
    <property type="term" value="C:membrane"/>
    <property type="evidence" value="ECO:0007669"/>
    <property type="project" value="UniProtKB-SubCell"/>
</dbReference>
<dbReference type="SUPFAM" id="SSF103481">
    <property type="entry name" value="Multidrug resistance efflux transporter EmrE"/>
    <property type="match status" value="2"/>
</dbReference>
<feature type="transmembrane region" description="Helical" evidence="6">
    <location>
        <begin position="240"/>
        <end position="256"/>
    </location>
</feature>
<feature type="domain" description="EamA" evidence="7">
    <location>
        <begin position="149"/>
        <end position="277"/>
    </location>
</feature>
<feature type="transmembrane region" description="Helical" evidence="6">
    <location>
        <begin position="97"/>
        <end position="116"/>
    </location>
</feature>
<evidence type="ECO:0000256" key="2">
    <source>
        <dbReference type="ARBA" id="ARBA00009853"/>
    </source>
</evidence>
<keyword evidence="3 6" id="KW-0812">Transmembrane</keyword>
<feature type="transmembrane region" description="Helical" evidence="6">
    <location>
        <begin position="149"/>
        <end position="166"/>
    </location>
</feature>
<accession>A0A1G5QUB0</accession>
<dbReference type="STRING" id="1156985.SAMN04488118_1066"/>
<proteinExistence type="inferred from homology"/>
<feature type="transmembrane region" description="Helical" evidence="6">
    <location>
        <begin position="68"/>
        <end position="91"/>
    </location>
</feature>
<comment type="similarity">
    <text evidence="2">Belongs to the drug/metabolite transporter (DMT) superfamily. 10 TMS drug/metabolite exporter (DME) (TC 2.A.7.3) family.</text>
</comment>
<feature type="transmembrane region" description="Helical" evidence="6">
    <location>
        <begin position="178"/>
        <end position="196"/>
    </location>
</feature>
<feature type="transmembrane region" description="Helical" evidence="6">
    <location>
        <begin position="125"/>
        <end position="143"/>
    </location>
</feature>
<feature type="transmembrane region" description="Helical" evidence="6">
    <location>
        <begin position="208"/>
        <end position="228"/>
    </location>
</feature>
<dbReference type="InterPro" id="IPR000620">
    <property type="entry name" value="EamA_dom"/>
</dbReference>
<evidence type="ECO:0000256" key="1">
    <source>
        <dbReference type="ARBA" id="ARBA00004141"/>
    </source>
</evidence>
<protein>
    <submittedName>
        <fullName evidence="8">Permease of the drug/metabolite transporter (DMT) superfamily</fullName>
    </submittedName>
</protein>
<evidence type="ECO:0000256" key="3">
    <source>
        <dbReference type="ARBA" id="ARBA00022692"/>
    </source>
</evidence>